<dbReference type="Gene3D" id="2.40.30.10">
    <property type="entry name" value="Translation factors"/>
    <property type="match status" value="1"/>
</dbReference>
<keyword evidence="7" id="KW-0560">Oxidoreductase</keyword>
<dbReference type="FunFam" id="3.40.50.80:FF:000004">
    <property type="entry name" value="NADPH oxidase isoform 2"/>
    <property type="match status" value="1"/>
</dbReference>
<organism evidence="13 14">
    <name type="scientific">Rhizoclosmatium globosum</name>
    <dbReference type="NCBI Taxonomy" id="329046"/>
    <lineage>
        <taxon>Eukaryota</taxon>
        <taxon>Fungi</taxon>
        <taxon>Fungi incertae sedis</taxon>
        <taxon>Chytridiomycota</taxon>
        <taxon>Chytridiomycota incertae sedis</taxon>
        <taxon>Chytridiomycetes</taxon>
        <taxon>Chytridiales</taxon>
        <taxon>Chytriomycetaceae</taxon>
        <taxon>Rhizoclosmatium</taxon>
    </lineage>
</organism>
<evidence type="ECO:0000256" key="5">
    <source>
        <dbReference type="ARBA" id="ARBA00022982"/>
    </source>
</evidence>
<dbReference type="Proteomes" id="UP000193642">
    <property type="component" value="Unassembled WGS sequence"/>
</dbReference>
<evidence type="ECO:0000313" key="14">
    <source>
        <dbReference type="Proteomes" id="UP000193642"/>
    </source>
</evidence>
<gene>
    <name evidence="13" type="ORF">BCR33DRAFT_657410</name>
</gene>
<feature type="transmembrane region" description="Helical" evidence="11">
    <location>
        <begin position="31"/>
        <end position="49"/>
    </location>
</feature>
<proteinExistence type="predicted"/>
<dbReference type="GO" id="GO:0046872">
    <property type="term" value="F:metal ion binding"/>
    <property type="evidence" value="ECO:0007669"/>
    <property type="project" value="UniProtKB-KW"/>
</dbReference>
<keyword evidence="2" id="KW-0349">Heme</keyword>
<evidence type="ECO:0000256" key="11">
    <source>
        <dbReference type="SAM" id="Phobius"/>
    </source>
</evidence>
<dbReference type="SFLD" id="SFLDG01168">
    <property type="entry name" value="Ferric_reductase_subgroup_(FRE"/>
    <property type="match status" value="1"/>
</dbReference>
<comment type="caution">
    <text evidence="13">The sequence shown here is derived from an EMBL/GenBank/DDBJ whole genome shotgun (WGS) entry which is preliminary data.</text>
</comment>
<keyword evidence="6 11" id="KW-1133">Transmembrane helix</keyword>
<keyword evidence="8" id="KW-0408">Iron</keyword>
<evidence type="ECO:0000256" key="9">
    <source>
        <dbReference type="ARBA" id="ARBA00023065"/>
    </source>
</evidence>
<evidence type="ECO:0000313" key="13">
    <source>
        <dbReference type="EMBL" id="ORY49052.1"/>
    </source>
</evidence>
<dbReference type="STRING" id="329046.A0A1Y2CPV7"/>
<dbReference type="PANTHER" id="PTHR11972:SF153">
    <property type="entry name" value="SUPEROXIDE-GENERATING NADPH OXIDASE HEAVY CHAIN SUBUNIT A"/>
    <property type="match status" value="1"/>
</dbReference>
<evidence type="ECO:0000256" key="4">
    <source>
        <dbReference type="ARBA" id="ARBA00022723"/>
    </source>
</evidence>
<dbReference type="GO" id="GO:0006952">
    <property type="term" value="P:defense response"/>
    <property type="evidence" value="ECO:0007669"/>
    <property type="project" value="TreeGrafter"/>
</dbReference>
<dbReference type="SUPFAM" id="SSF63380">
    <property type="entry name" value="Riboflavin synthase domain-like"/>
    <property type="match status" value="1"/>
</dbReference>
<name>A0A1Y2CPV7_9FUNG</name>
<evidence type="ECO:0000256" key="10">
    <source>
        <dbReference type="ARBA" id="ARBA00023136"/>
    </source>
</evidence>
<evidence type="ECO:0000256" key="7">
    <source>
        <dbReference type="ARBA" id="ARBA00023002"/>
    </source>
</evidence>
<comment type="subcellular location">
    <subcellularLocation>
        <location evidence="1">Membrane</location>
        <topology evidence="1">Multi-pass membrane protein</topology>
    </subcellularLocation>
</comment>
<dbReference type="GO" id="GO:0016175">
    <property type="term" value="F:superoxide-generating NAD(P)H oxidase activity"/>
    <property type="evidence" value="ECO:0007669"/>
    <property type="project" value="TreeGrafter"/>
</dbReference>
<dbReference type="InterPro" id="IPR039261">
    <property type="entry name" value="FNR_nucleotide-bd"/>
</dbReference>
<keyword evidence="14" id="KW-1185">Reference proteome</keyword>
<dbReference type="PROSITE" id="PS51384">
    <property type="entry name" value="FAD_FR"/>
    <property type="match status" value="1"/>
</dbReference>
<dbReference type="PANTHER" id="PTHR11972">
    <property type="entry name" value="NADPH OXIDASE"/>
    <property type="match status" value="1"/>
</dbReference>
<dbReference type="InterPro" id="IPR013121">
    <property type="entry name" value="Fe_red_NAD-bd_6"/>
</dbReference>
<evidence type="ECO:0000256" key="1">
    <source>
        <dbReference type="ARBA" id="ARBA00004141"/>
    </source>
</evidence>
<dbReference type="OrthoDB" id="167398at2759"/>
<keyword evidence="5" id="KW-0249">Electron transport</keyword>
<feature type="transmembrane region" description="Helical" evidence="11">
    <location>
        <begin position="114"/>
        <end position="135"/>
    </location>
</feature>
<evidence type="ECO:0000256" key="2">
    <source>
        <dbReference type="ARBA" id="ARBA00022617"/>
    </source>
</evidence>
<keyword evidence="9" id="KW-0406">Ion transport</keyword>
<feature type="domain" description="FAD-binding FR-type" evidence="12">
    <location>
        <begin position="248"/>
        <end position="361"/>
    </location>
</feature>
<dbReference type="SFLD" id="SFLDG01169">
    <property type="entry name" value="NADPH_oxidase_subgroup_(NOX)"/>
    <property type="match status" value="1"/>
</dbReference>
<keyword evidence="4" id="KW-0479">Metal-binding</keyword>
<dbReference type="EMBL" id="MCGO01000010">
    <property type="protein sequence ID" value="ORY49052.1"/>
    <property type="molecule type" value="Genomic_DNA"/>
</dbReference>
<dbReference type="SFLD" id="SFLDS00052">
    <property type="entry name" value="Ferric_Reductase_Domain"/>
    <property type="match status" value="1"/>
</dbReference>
<dbReference type="InterPro" id="IPR013130">
    <property type="entry name" value="Fe3_Rdtase_TM_dom"/>
</dbReference>
<reference evidence="13 14" key="1">
    <citation type="submission" date="2016-07" db="EMBL/GenBank/DDBJ databases">
        <title>Pervasive Adenine N6-methylation of Active Genes in Fungi.</title>
        <authorList>
            <consortium name="DOE Joint Genome Institute"/>
            <person name="Mondo S.J."/>
            <person name="Dannebaum R.O."/>
            <person name="Kuo R.C."/>
            <person name="Labutti K."/>
            <person name="Haridas S."/>
            <person name="Kuo A."/>
            <person name="Salamov A."/>
            <person name="Ahrendt S.R."/>
            <person name="Lipzen A."/>
            <person name="Sullivan W."/>
            <person name="Andreopoulos W.B."/>
            <person name="Clum A."/>
            <person name="Lindquist E."/>
            <person name="Daum C."/>
            <person name="Ramamoorthy G.K."/>
            <person name="Gryganskyi A."/>
            <person name="Culley D."/>
            <person name="Magnuson J.K."/>
            <person name="James T.Y."/>
            <person name="O'Malley M.A."/>
            <person name="Stajich J.E."/>
            <person name="Spatafora J.W."/>
            <person name="Visel A."/>
            <person name="Grigoriev I.V."/>
        </authorList>
    </citation>
    <scope>NUCLEOTIDE SEQUENCE [LARGE SCALE GENOMIC DNA]</scope>
    <source>
        <strain evidence="13 14">JEL800</strain>
    </source>
</reference>
<dbReference type="GO" id="GO:0043020">
    <property type="term" value="C:NADPH oxidase complex"/>
    <property type="evidence" value="ECO:0007669"/>
    <property type="project" value="TreeGrafter"/>
</dbReference>
<evidence type="ECO:0000256" key="8">
    <source>
        <dbReference type="ARBA" id="ARBA00023004"/>
    </source>
</evidence>
<dbReference type="Pfam" id="PF08022">
    <property type="entry name" value="FAD_binding_8"/>
    <property type="match status" value="1"/>
</dbReference>
<feature type="transmembrane region" description="Helical" evidence="11">
    <location>
        <begin position="162"/>
        <end position="182"/>
    </location>
</feature>
<feature type="transmembrane region" description="Helical" evidence="11">
    <location>
        <begin position="189"/>
        <end position="210"/>
    </location>
</feature>
<dbReference type="InterPro" id="IPR017927">
    <property type="entry name" value="FAD-bd_FR_type"/>
</dbReference>
<dbReference type="CDD" id="cd06186">
    <property type="entry name" value="NOX_Duox_like_FAD_NADP"/>
    <property type="match status" value="1"/>
</dbReference>
<dbReference type="Pfam" id="PF01794">
    <property type="entry name" value="Ferric_reduct"/>
    <property type="match status" value="1"/>
</dbReference>
<dbReference type="Pfam" id="PF08030">
    <property type="entry name" value="NAD_binding_6"/>
    <property type="match status" value="1"/>
</dbReference>
<keyword evidence="9" id="KW-0813">Transport</keyword>
<dbReference type="SUPFAM" id="SSF52343">
    <property type="entry name" value="Ferredoxin reductase-like, C-terminal NADP-linked domain"/>
    <property type="match status" value="1"/>
</dbReference>
<dbReference type="AlphaFoldDB" id="A0A1Y2CPV7"/>
<keyword evidence="10 11" id="KW-0472">Membrane</keyword>
<dbReference type="InterPro" id="IPR050369">
    <property type="entry name" value="RBOH/FRE"/>
</dbReference>
<dbReference type="InterPro" id="IPR017938">
    <property type="entry name" value="Riboflavin_synthase-like_b-brl"/>
</dbReference>
<protein>
    <recommendedName>
        <fullName evidence="12">FAD-binding FR-type domain-containing protein</fullName>
    </recommendedName>
</protein>
<evidence type="ECO:0000256" key="3">
    <source>
        <dbReference type="ARBA" id="ARBA00022692"/>
    </source>
</evidence>
<evidence type="ECO:0000259" key="12">
    <source>
        <dbReference type="PROSITE" id="PS51384"/>
    </source>
</evidence>
<evidence type="ECO:0000256" key="6">
    <source>
        <dbReference type="ARBA" id="ARBA00022989"/>
    </source>
</evidence>
<dbReference type="GO" id="GO:0042554">
    <property type="term" value="P:superoxide anion generation"/>
    <property type="evidence" value="ECO:0007669"/>
    <property type="project" value="TreeGrafter"/>
</dbReference>
<dbReference type="GO" id="GO:0006811">
    <property type="term" value="P:monoatomic ion transport"/>
    <property type="evidence" value="ECO:0007669"/>
    <property type="project" value="UniProtKB-KW"/>
</dbReference>
<dbReference type="Gene3D" id="3.40.50.80">
    <property type="entry name" value="Nucleotide-binding domain of ferredoxin-NADP reductase (FNR) module"/>
    <property type="match status" value="1"/>
</dbReference>
<feature type="transmembrane region" description="Helical" evidence="11">
    <location>
        <begin position="69"/>
        <end position="94"/>
    </location>
</feature>
<keyword evidence="3 11" id="KW-0812">Transmembrane</keyword>
<accession>A0A1Y2CPV7</accession>
<dbReference type="InterPro" id="IPR013112">
    <property type="entry name" value="FAD-bd_8"/>
</dbReference>
<sequence>MHHESTKGRSRKSQLRLRFDSYLVNEAPKHVWLALWIIAQITYFVQSYIQLVNSPVTASFFTVLSHGLPIARSSANLINFNCAIILFTVCRSCISKLRVTFINRYIPFDKSKTFHICLGWAIVFWSFIHCAAHFYNFYAVELALGAKTITSIQLNLLSGPGATGQVITICLFLMVTSAMEAVRRKNFELFWFSHHLFIVFFGGMLMHGSFCLIKGDIGDVCRGGPTFWKFWLASGVLYLLERVWCEIIGGRDTYISKVIQHPSNVVEVQIIKPRCVSKAGQYVYLTCPEIAGFERHPFTLTSSPNEEFISVHIRVVGDWTKAFGLRLGCRFGRQDQGSVPDVPKSLPLIKIDGPYGSAAEDVFNYEVAVLVGAGIGVTPFASILKTIWYRFKMADSLNKLKKVYFIWICRDKEAFEWFQDLLLTIEEENMQGFLEIRTYLTGKLNSNEIKNVVINNDESTDAITGLRSQTLFGRPNWNSIFQDFVFDHRGTDVGVFFCGPKAVSMSLHQACNKFTDAGKDGTRFFYGKENF</sequence>